<dbReference type="AlphaFoldDB" id="A0A9W6X136"/>
<dbReference type="EMBL" id="BSXW01000598">
    <property type="protein sequence ID" value="GMF26311.1"/>
    <property type="molecule type" value="Genomic_DNA"/>
</dbReference>
<organism evidence="1 2">
    <name type="scientific">Phytophthora lilii</name>
    <dbReference type="NCBI Taxonomy" id="2077276"/>
    <lineage>
        <taxon>Eukaryota</taxon>
        <taxon>Sar</taxon>
        <taxon>Stramenopiles</taxon>
        <taxon>Oomycota</taxon>
        <taxon>Peronosporomycetes</taxon>
        <taxon>Peronosporales</taxon>
        <taxon>Peronosporaceae</taxon>
        <taxon>Phytophthora</taxon>
    </lineage>
</organism>
<keyword evidence="2" id="KW-1185">Reference proteome</keyword>
<gene>
    <name evidence="1" type="ORF">Plil01_001094300</name>
</gene>
<dbReference type="Gene3D" id="1.25.40.20">
    <property type="entry name" value="Ankyrin repeat-containing domain"/>
    <property type="match status" value="1"/>
</dbReference>
<dbReference type="SUPFAM" id="SSF140860">
    <property type="entry name" value="Pseudo ankyrin repeat-like"/>
    <property type="match status" value="1"/>
</dbReference>
<name>A0A9W6X136_9STRA</name>
<sequence>MPLGDGDRQSAIECALQKGYLQFAEELLNPTKRCISTYHAGRAHPEAIETMFDVWYSHLGEPLVAAAMCGLAKSGTLELMQQLYQLYSPLEAHQEIWKQAWRCALGSACESGNLSTLQWLLEHPLGREECEYMKSNRGSRGRSLFDTAAAQGHVGILQDEGLQSWHGLLSAKLSVEVTSKPLNG</sequence>
<dbReference type="Proteomes" id="UP001165083">
    <property type="component" value="Unassembled WGS sequence"/>
</dbReference>
<comment type="caution">
    <text evidence="1">The sequence shown here is derived from an EMBL/GenBank/DDBJ whole genome shotgun (WGS) entry which is preliminary data.</text>
</comment>
<evidence type="ECO:0000313" key="2">
    <source>
        <dbReference type="Proteomes" id="UP001165083"/>
    </source>
</evidence>
<dbReference type="OrthoDB" id="70387at2759"/>
<dbReference type="InterPro" id="IPR036770">
    <property type="entry name" value="Ankyrin_rpt-contain_sf"/>
</dbReference>
<accession>A0A9W6X136</accession>
<proteinExistence type="predicted"/>
<reference evidence="1" key="1">
    <citation type="submission" date="2023-04" db="EMBL/GenBank/DDBJ databases">
        <title>Phytophthora lilii NBRC 32176.</title>
        <authorList>
            <person name="Ichikawa N."/>
            <person name="Sato H."/>
            <person name="Tonouchi N."/>
        </authorList>
    </citation>
    <scope>NUCLEOTIDE SEQUENCE</scope>
    <source>
        <strain evidence="1">NBRC 32176</strain>
    </source>
</reference>
<protein>
    <submittedName>
        <fullName evidence="1">Unnamed protein product</fullName>
    </submittedName>
</protein>
<evidence type="ECO:0000313" key="1">
    <source>
        <dbReference type="EMBL" id="GMF26311.1"/>
    </source>
</evidence>